<dbReference type="EMBL" id="CP011390">
    <property type="protein sequence ID" value="ANE50529.1"/>
    <property type="molecule type" value="Genomic_DNA"/>
</dbReference>
<dbReference type="KEGG" id="fla:SY85_08470"/>
<dbReference type="RefSeq" id="WP_066403531.1">
    <property type="nucleotide sequence ID" value="NZ_CP011390.1"/>
</dbReference>
<dbReference type="Gene3D" id="3.60.15.10">
    <property type="entry name" value="Ribonuclease Z/Hydroxyacylglutathione hydrolase-like"/>
    <property type="match status" value="1"/>
</dbReference>
<dbReference type="Proteomes" id="UP000077177">
    <property type="component" value="Chromosome"/>
</dbReference>
<dbReference type="OrthoDB" id="9807946at2"/>
<dbReference type="PANTHER" id="PTHR43717">
    <property type="entry name" value="ANAEROBIC NITRIC OXIDE REDUCTASE FLAVORUBREDOXIN"/>
    <property type="match status" value="1"/>
</dbReference>
<dbReference type="InterPro" id="IPR001279">
    <property type="entry name" value="Metallo-B-lactamas"/>
</dbReference>
<dbReference type="Pfam" id="PF19583">
    <property type="entry name" value="ODP"/>
    <property type="match status" value="1"/>
</dbReference>
<dbReference type="SMART" id="SM00849">
    <property type="entry name" value="Lactamase_B"/>
    <property type="match status" value="1"/>
</dbReference>
<gene>
    <name evidence="2" type="ORF">SY85_08470</name>
</gene>
<protein>
    <submittedName>
        <fullName evidence="2">Beta-lactamase</fullName>
    </submittedName>
</protein>
<dbReference type="STRING" id="1492898.SY85_08470"/>
<accession>A0A172TTV4</accession>
<evidence type="ECO:0000259" key="1">
    <source>
        <dbReference type="SMART" id="SM00849"/>
    </source>
</evidence>
<keyword evidence="3" id="KW-1185">Reference proteome</keyword>
<reference evidence="3" key="1">
    <citation type="submission" date="2015-01" db="EMBL/GenBank/DDBJ databases">
        <title>Flavisolibacter sp./LCS9/ whole genome sequencing.</title>
        <authorList>
            <person name="Kim M.K."/>
            <person name="Srinivasan S."/>
            <person name="Lee J.-J."/>
        </authorList>
    </citation>
    <scope>NUCLEOTIDE SEQUENCE [LARGE SCALE GENOMIC DNA]</scope>
    <source>
        <strain evidence="3">LCS9</strain>
    </source>
</reference>
<evidence type="ECO:0000313" key="3">
    <source>
        <dbReference type="Proteomes" id="UP000077177"/>
    </source>
</evidence>
<proteinExistence type="predicted"/>
<sequence>MYKINEIAPDVYRISVFVPEIQLQFNHFLINDDEPLLYHAGLRRMFPILYEAVQTLIDPRLLRWIGFSHFEVDECGALNEWLQVAPNAQAVCSEIGAIVNMSDFALRPAQSLKTDDTFQTGKYKYRFIQTPHLPHGWDASVLFEETNKTLLCSDLFHQNGDVVALTDKDILEPHRSALLYYEAGPLMDYTPYNHKTKQLLYHLANLQPRTLATMHGSSFFGDCGKALIELDTVMMEVWGEKLAIDNKANSVHL</sequence>
<dbReference type="AlphaFoldDB" id="A0A172TTV4"/>
<feature type="domain" description="Metallo-beta-lactamase" evidence="1">
    <location>
        <begin position="44"/>
        <end position="215"/>
    </location>
</feature>
<organism evidence="2 3">
    <name type="scientific">Flavisolibacter tropicus</name>
    <dbReference type="NCBI Taxonomy" id="1492898"/>
    <lineage>
        <taxon>Bacteria</taxon>
        <taxon>Pseudomonadati</taxon>
        <taxon>Bacteroidota</taxon>
        <taxon>Chitinophagia</taxon>
        <taxon>Chitinophagales</taxon>
        <taxon>Chitinophagaceae</taxon>
        <taxon>Flavisolibacter</taxon>
    </lineage>
</organism>
<dbReference type="SUPFAM" id="SSF56281">
    <property type="entry name" value="Metallo-hydrolase/oxidoreductase"/>
    <property type="match status" value="1"/>
</dbReference>
<reference evidence="2 3" key="2">
    <citation type="journal article" date="2016" name="Int. J. Syst. Evol. Microbiol.">
        <title>Flavisolibacter tropicus sp. nov., isolated from tropical soil.</title>
        <authorList>
            <person name="Lee J.J."/>
            <person name="Kang M.S."/>
            <person name="Kim G.S."/>
            <person name="Lee C.S."/>
            <person name="Lim S."/>
            <person name="Lee J."/>
            <person name="Roh S.H."/>
            <person name="Kang H."/>
            <person name="Ha J.M."/>
            <person name="Bae S."/>
            <person name="Jung H.Y."/>
            <person name="Kim M.K."/>
        </authorList>
    </citation>
    <scope>NUCLEOTIDE SEQUENCE [LARGE SCALE GENOMIC DNA]</scope>
    <source>
        <strain evidence="2 3">LCS9</strain>
    </source>
</reference>
<dbReference type="PANTHER" id="PTHR43717:SF1">
    <property type="entry name" value="ANAEROBIC NITRIC OXIDE REDUCTASE FLAVORUBREDOXIN"/>
    <property type="match status" value="1"/>
</dbReference>
<name>A0A172TTV4_9BACT</name>
<evidence type="ECO:0000313" key="2">
    <source>
        <dbReference type="EMBL" id="ANE50529.1"/>
    </source>
</evidence>
<dbReference type="InterPro" id="IPR045761">
    <property type="entry name" value="ODP_dom"/>
</dbReference>
<dbReference type="InterPro" id="IPR036866">
    <property type="entry name" value="RibonucZ/Hydroxyglut_hydro"/>
</dbReference>